<protein>
    <submittedName>
        <fullName evidence="2">Uncharacterized protein</fullName>
    </submittedName>
</protein>
<dbReference type="EMBL" id="JAPFFJ010000005">
    <property type="protein sequence ID" value="KAJ6428568.1"/>
    <property type="molecule type" value="Genomic_DNA"/>
</dbReference>
<sequence length="73" mass="8380">MPTEMNAQRTSSCLKQKKNGKKISKRIKRIKADIKLHLMFQIIRARAENDGVKDALLTRSLRVLMGKQNLTKS</sequence>
<dbReference type="AlphaFoldDB" id="A0AAD6KSC2"/>
<evidence type="ECO:0000313" key="3">
    <source>
        <dbReference type="Proteomes" id="UP001162972"/>
    </source>
</evidence>
<proteinExistence type="predicted"/>
<dbReference type="Proteomes" id="UP001162972">
    <property type="component" value="Chromosome 1"/>
</dbReference>
<comment type="caution">
    <text evidence="2">The sequence shown here is derived from an EMBL/GenBank/DDBJ whole genome shotgun (WGS) entry which is preliminary data.</text>
</comment>
<feature type="compositionally biased region" description="Polar residues" evidence="1">
    <location>
        <begin position="1"/>
        <end position="14"/>
    </location>
</feature>
<dbReference type="PANTHER" id="PTHR48248">
    <property type="entry name" value="UVR DOMAIN-CONTAINING PROTEIN"/>
    <property type="match status" value="1"/>
</dbReference>
<name>A0AAD6KSC2_9ROSI</name>
<gene>
    <name evidence="2" type="ORF">OIU84_023899</name>
</gene>
<accession>A0AAD6KSC2</accession>
<dbReference type="PANTHER" id="PTHR48248:SF5">
    <property type="entry name" value="UVR DOMAIN-CONTAINING PROTEIN"/>
    <property type="match status" value="1"/>
</dbReference>
<evidence type="ECO:0000313" key="2">
    <source>
        <dbReference type="EMBL" id="KAJ6428568.1"/>
    </source>
</evidence>
<feature type="region of interest" description="Disordered" evidence="1">
    <location>
        <begin position="1"/>
        <end position="22"/>
    </location>
</feature>
<reference evidence="2 3" key="1">
    <citation type="journal article" date="2023" name="Int. J. Mol. Sci.">
        <title>De Novo Assembly and Annotation of 11 Diverse Shrub Willow (Salix) Genomes Reveals Novel Gene Organization in Sex-Linked Regions.</title>
        <authorList>
            <person name="Hyden B."/>
            <person name="Feng K."/>
            <person name="Yates T.B."/>
            <person name="Jawdy S."/>
            <person name="Cereghino C."/>
            <person name="Smart L.B."/>
            <person name="Muchero W."/>
        </authorList>
    </citation>
    <scope>NUCLEOTIDE SEQUENCE [LARGE SCALE GENOMIC DNA]</scope>
    <source>
        <tissue evidence="2">Shoot tip</tissue>
    </source>
</reference>
<evidence type="ECO:0000256" key="1">
    <source>
        <dbReference type="SAM" id="MobiDB-lite"/>
    </source>
</evidence>
<keyword evidence="3" id="KW-1185">Reference proteome</keyword>
<organism evidence="2 3">
    <name type="scientific">Salix udensis</name>
    <dbReference type="NCBI Taxonomy" id="889485"/>
    <lineage>
        <taxon>Eukaryota</taxon>
        <taxon>Viridiplantae</taxon>
        <taxon>Streptophyta</taxon>
        <taxon>Embryophyta</taxon>
        <taxon>Tracheophyta</taxon>
        <taxon>Spermatophyta</taxon>
        <taxon>Magnoliopsida</taxon>
        <taxon>eudicotyledons</taxon>
        <taxon>Gunneridae</taxon>
        <taxon>Pentapetalae</taxon>
        <taxon>rosids</taxon>
        <taxon>fabids</taxon>
        <taxon>Malpighiales</taxon>
        <taxon>Salicaceae</taxon>
        <taxon>Saliceae</taxon>
        <taxon>Salix</taxon>
    </lineage>
</organism>